<dbReference type="GO" id="GO:0003677">
    <property type="term" value="F:DNA binding"/>
    <property type="evidence" value="ECO:0007669"/>
    <property type="project" value="InterPro"/>
</dbReference>
<dbReference type="EMBL" id="KV425560">
    <property type="protein sequence ID" value="KZT27831.1"/>
    <property type="molecule type" value="Genomic_DNA"/>
</dbReference>
<feature type="compositionally biased region" description="Low complexity" evidence="4">
    <location>
        <begin position="766"/>
        <end position="779"/>
    </location>
</feature>
<sequence>MNAAEPSHERRGLSCAECRRSKLKCDRVFPCQSCIRRGCAKICPDGAMPATKGNKVLAAHARKLTEQNKQQVARIRELEKALADAQAGNGGGPHPLLQSASTSSSSAGIPESTLAEDATDCEVSKAIGSLAIGNDGQVKYHGESAGSEYLQTLLPNNEMARKNKDPKYLGLPFELSELANSFPFGLRDCTYTKQHFIPFLPKREQTLRLADLYYGHAAWMYDPIMRDEFMGDIMPAIQFDSSGTAISLDSLHPHRLSVFFMVLATGTLFDDTIDSAIIVAEQYHALACAALSLKSILDEASTTAVQALFMLFHFVFLSDRAGNERRWLLVGICTRVAQIIGLQRDSAGWNLEPAEVQRRRILFWELFTWDAWTSVVNGRPPAMNIHNIDARFPEDLDPTTKVSGEVDLGFHAWKFRYSAVCLSVSVDHVFNIRQSSYAALLELDRKIRTFPVPTQLQAPVEGSEAGRSWSPDPVRAMQQYCILSERESNLMYIHRSYFAQAIRSGSVNPLTHKYAESVAAAYRSALRLISSLRGLYPVHPTRARRVWFFWSNCFSACIILGALIVEAPGCDLASNALQEFDQAYIFYEEGSRLCRPAATMTTLEKLRQRAHAAFHAARSGDPSAGPVSSSRRSPYNTPNGLDELEVLEGRKSVIARSRSPSQSPLAHAAVPSFLESQVRGEVGQHVNVPSTPYVLPDVGIERPYVNQFGDTHPSMIGFYQGYESAGYDVSNERYVPQHEYQQMAGPSMDRRTSLGGPGYAQTDLLAPSGHPSGHPSYPAPAAIVHPQAQYQYMHQVSAMPPRNQDEVWRNFVTHLDI</sequence>
<dbReference type="SMART" id="SM00906">
    <property type="entry name" value="Fungal_trans"/>
    <property type="match status" value="1"/>
</dbReference>
<name>A0A165U9I2_9AGAM</name>
<dbReference type="PANTHER" id="PTHR31001">
    <property type="entry name" value="UNCHARACTERIZED TRANSCRIPTIONAL REGULATORY PROTEIN"/>
    <property type="match status" value="1"/>
</dbReference>
<keyword evidence="2" id="KW-0479">Metal-binding</keyword>
<dbReference type="Gene3D" id="4.10.240.10">
    <property type="entry name" value="Zn(2)-C6 fungal-type DNA-binding domain"/>
    <property type="match status" value="1"/>
</dbReference>
<dbReference type="GO" id="GO:0000981">
    <property type="term" value="F:DNA-binding transcription factor activity, RNA polymerase II-specific"/>
    <property type="evidence" value="ECO:0007669"/>
    <property type="project" value="InterPro"/>
</dbReference>
<organism evidence="7 8">
    <name type="scientific">Neolentinus lepideus HHB14362 ss-1</name>
    <dbReference type="NCBI Taxonomy" id="1314782"/>
    <lineage>
        <taxon>Eukaryota</taxon>
        <taxon>Fungi</taxon>
        <taxon>Dikarya</taxon>
        <taxon>Basidiomycota</taxon>
        <taxon>Agaricomycotina</taxon>
        <taxon>Agaricomycetes</taxon>
        <taxon>Gloeophyllales</taxon>
        <taxon>Gloeophyllaceae</taxon>
        <taxon>Neolentinus</taxon>
    </lineage>
</organism>
<dbReference type="InterPro" id="IPR050613">
    <property type="entry name" value="Sec_Metabolite_Reg"/>
</dbReference>
<dbReference type="GO" id="GO:0006351">
    <property type="term" value="P:DNA-templated transcription"/>
    <property type="evidence" value="ECO:0007669"/>
    <property type="project" value="InterPro"/>
</dbReference>
<evidence type="ECO:0000256" key="3">
    <source>
        <dbReference type="ARBA" id="ARBA00023242"/>
    </source>
</evidence>
<feature type="domain" description="Zn(2)-C6 fungal-type" evidence="5">
    <location>
        <begin position="14"/>
        <end position="43"/>
    </location>
</feature>
<evidence type="ECO:0000313" key="8">
    <source>
        <dbReference type="Proteomes" id="UP000076761"/>
    </source>
</evidence>
<dbReference type="CDD" id="cd00067">
    <property type="entry name" value="GAL4"/>
    <property type="match status" value="1"/>
</dbReference>
<dbReference type="Pfam" id="PF04082">
    <property type="entry name" value="Fungal_trans"/>
    <property type="match status" value="1"/>
</dbReference>
<dbReference type="GO" id="GO:0005634">
    <property type="term" value="C:nucleus"/>
    <property type="evidence" value="ECO:0007669"/>
    <property type="project" value="UniProtKB-SubCell"/>
</dbReference>
<accession>A0A165U9I2</accession>
<dbReference type="SMART" id="SM00066">
    <property type="entry name" value="GAL4"/>
    <property type="match status" value="1"/>
</dbReference>
<feature type="region of interest" description="Disordered" evidence="4">
    <location>
        <begin position="83"/>
        <end position="110"/>
    </location>
</feature>
<gene>
    <name evidence="7" type="ORF">NEOLEDRAFT_1059670</name>
</gene>
<evidence type="ECO:0000256" key="2">
    <source>
        <dbReference type="ARBA" id="ARBA00022723"/>
    </source>
</evidence>
<dbReference type="CDD" id="cd12148">
    <property type="entry name" value="fungal_TF_MHR"/>
    <property type="match status" value="1"/>
</dbReference>
<dbReference type="GO" id="GO:0008270">
    <property type="term" value="F:zinc ion binding"/>
    <property type="evidence" value="ECO:0007669"/>
    <property type="project" value="InterPro"/>
</dbReference>
<proteinExistence type="predicted"/>
<dbReference type="InterPro" id="IPR007219">
    <property type="entry name" value="XnlR_reg_dom"/>
</dbReference>
<dbReference type="OrthoDB" id="424974at2759"/>
<evidence type="ECO:0000256" key="4">
    <source>
        <dbReference type="SAM" id="MobiDB-lite"/>
    </source>
</evidence>
<feature type="region of interest" description="Disordered" evidence="4">
    <location>
        <begin position="615"/>
        <end position="641"/>
    </location>
</feature>
<dbReference type="PROSITE" id="PS00463">
    <property type="entry name" value="ZN2_CY6_FUNGAL_1"/>
    <property type="match status" value="1"/>
</dbReference>
<dbReference type="InterPro" id="IPR036864">
    <property type="entry name" value="Zn2-C6_fun-type_DNA-bd_sf"/>
</dbReference>
<feature type="region of interest" description="Disordered" evidence="4">
    <location>
        <begin position="742"/>
        <end position="779"/>
    </location>
</feature>
<dbReference type="PROSITE" id="PS50048">
    <property type="entry name" value="ZN2_CY6_FUNGAL_2"/>
    <property type="match status" value="1"/>
</dbReference>
<dbReference type="InParanoid" id="A0A165U9I2"/>
<evidence type="ECO:0008006" key="9">
    <source>
        <dbReference type="Google" id="ProtNLM"/>
    </source>
</evidence>
<protein>
    <recommendedName>
        <fullName evidence="9">Zn(2)-C6 fungal-type domain-containing protein</fullName>
    </recommendedName>
</protein>
<evidence type="ECO:0000313" key="7">
    <source>
        <dbReference type="EMBL" id="KZT27831.1"/>
    </source>
</evidence>
<keyword evidence="8" id="KW-1185">Reference proteome</keyword>
<feature type="domain" description="4Fe-4S ferredoxin-type" evidence="6">
    <location>
        <begin position="21"/>
        <end position="53"/>
    </location>
</feature>
<reference evidence="7 8" key="1">
    <citation type="journal article" date="2016" name="Mol. Biol. Evol.">
        <title>Comparative Genomics of Early-Diverging Mushroom-Forming Fungi Provides Insights into the Origins of Lignocellulose Decay Capabilities.</title>
        <authorList>
            <person name="Nagy L.G."/>
            <person name="Riley R."/>
            <person name="Tritt A."/>
            <person name="Adam C."/>
            <person name="Daum C."/>
            <person name="Floudas D."/>
            <person name="Sun H."/>
            <person name="Yadav J.S."/>
            <person name="Pangilinan J."/>
            <person name="Larsson K.H."/>
            <person name="Matsuura K."/>
            <person name="Barry K."/>
            <person name="Labutti K."/>
            <person name="Kuo R."/>
            <person name="Ohm R.A."/>
            <person name="Bhattacharya S.S."/>
            <person name="Shirouzu T."/>
            <person name="Yoshinaga Y."/>
            <person name="Martin F.M."/>
            <person name="Grigoriev I.V."/>
            <person name="Hibbett D.S."/>
        </authorList>
    </citation>
    <scope>NUCLEOTIDE SEQUENCE [LARGE SCALE GENOMIC DNA]</scope>
    <source>
        <strain evidence="7 8">HHB14362 ss-1</strain>
    </source>
</reference>
<dbReference type="InterPro" id="IPR017896">
    <property type="entry name" value="4Fe4S_Fe-S-bd"/>
</dbReference>
<evidence type="ECO:0000259" key="5">
    <source>
        <dbReference type="PROSITE" id="PS50048"/>
    </source>
</evidence>
<dbReference type="PANTHER" id="PTHR31001:SF56">
    <property type="entry name" value="ZN(2)-C6 FUNGAL-TYPE DOMAIN-CONTAINING PROTEIN"/>
    <property type="match status" value="1"/>
</dbReference>
<dbReference type="AlphaFoldDB" id="A0A165U9I2"/>
<evidence type="ECO:0000256" key="1">
    <source>
        <dbReference type="ARBA" id="ARBA00004123"/>
    </source>
</evidence>
<comment type="subcellular location">
    <subcellularLocation>
        <location evidence="1">Nucleus</location>
    </subcellularLocation>
</comment>
<dbReference type="Proteomes" id="UP000076761">
    <property type="component" value="Unassembled WGS sequence"/>
</dbReference>
<dbReference type="InterPro" id="IPR001138">
    <property type="entry name" value="Zn2Cys6_DnaBD"/>
</dbReference>
<feature type="compositionally biased region" description="Polar residues" evidence="4">
    <location>
        <begin position="626"/>
        <end position="639"/>
    </location>
</feature>
<dbReference type="STRING" id="1314782.A0A165U9I2"/>
<keyword evidence="3" id="KW-0539">Nucleus</keyword>
<evidence type="ECO:0000259" key="6">
    <source>
        <dbReference type="PROSITE" id="PS51379"/>
    </source>
</evidence>
<dbReference type="SUPFAM" id="SSF57701">
    <property type="entry name" value="Zn2/Cys6 DNA-binding domain"/>
    <property type="match status" value="1"/>
</dbReference>
<dbReference type="PROSITE" id="PS51379">
    <property type="entry name" value="4FE4S_FER_2"/>
    <property type="match status" value="1"/>
</dbReference>